<keyword evidence="2" id="KW-0732">Signal</keyword>
<proteinExistence type="predicted"/>
<sequence>MTFNLDLLVLSTSFSNPVFGAGTLGSGGSGVKDELPLEELGINSKRIWKKSTPILNPSDGNSDLYPRLSLIGYCMLAMVILLAFSLFYPQGGLFVFVMAGLFVLSTRVCT</sequence>
<evidence type="ECO:0000313" key="4">
    <source>
        <dbReference type="Proteomes" id="UP001177140"/>
    </source>
</evidence>
<evidence type="ECO:0008006" key="5">
    <source>
        <dbReference type="Google" id="ProtNLM"/>
    </source>
</evidence>
<accession>A0AA41S873</accession>
<keyword evidence="1" id="KW-0812">Transmembrane</keyword>
<gene>
    <name evidence="3" type="ORF">MKW94_003023</name>
</gene>
<evidence type="ECO:0000256" key="1">
    <source>
        <dbReference type="SAM" id="Phobius"/>
    </source>
</evidence>
<feature type="transmembrane region" description="Helical" evidence="1">
    <location>
        <begin position="91"/>
        <end position="108"/>
    </location>
</feature>
<dbReference type="Proteomes" id="UP001177140">
    <property type="component" value="Unassembled WGS sequence"/>
</dbReference>
<dbReference type="AlphaFoldDB" id="A0AA41S873"/>
<keyword evidence="4" id="KW-1185">Reference proteome</keyword>
<name>A0AA41S873_PAPNU</name>
<dbReference type="EMBL" id="JAJJMA010086664">
    <property type="protein sequence ID" value="MCL7029093.1"/>
    <property type="molecule type" value="Genomic_DNA"/>
</dbReference>
<evidence type="ECO:0000256" key="2">
    <source>
        <dbReference type="SAM" id="SignalP"/>
    </source>
</evidence>
<keyword evidence="1" id="KW-1133">Transmembrane helix</keyword>
<evidence type="ECO:0000313" key="3">
    <source>
        <dbReference type="EMBL" id="MCL7029093.1"/>
    </source>
</evidence>
<organism evidence="3 4">
    <name type="scientific">Papaver nudicaule</name>
    <name type="common">Iceland poppy</name>
    <dbReference type="NCBI Taxonomy" id="74823"/>
    <lineage>
        <taxon>Eukaryota</taxon>
        <taxon>Viridiplantae</taxon>
        <taxon>Streptophyta</taxon>
        <taxon>Embryophyta</taxon>
        <taxon>Tracheophyta</taxon>
        <taxon>Spermatophyta</taxon>
        <taxon>Magnoliopsida</taxon>
        <taxon>Ranunculales</taxon>
        <taxon>Papaveraceae</taxon>
        <taxon>Papaveroideae</taxon>
        <taxon>Papaver</taxon>
    </lineage>
</organism>
<feature type="chain" id="PRO_5041326026" description="PRA1 family protein" evidence="2">
    <location>
        <begin position="21"/>
        <end position="110"/>
    </location>
</feature>
<protein>
    <recommendedName>
        <fullName evidence="5">PRA1 family protein</fullName>
    </recommendedName>
</protein>
<feature type="signal peptide" evidence="2">
    <location>
        <begin position="1"/>
        <end position="20"/>
    </location>
</feature>
<keyword evidence="1" id="KW-0472">Membrane</keyword>
<reference evidence="3" key="1">
    <citation type="submission" date="2022-03" db="EMBL/GenBank/DDBJ databases">
        <title>A functionally conserved STORR gene fusion in Papaver species that diverged 16.8 million years ago.</title>
        <authorList>
            <person name="Catania T."/>
        </authorList>
    </citation>
    <scope>NUCLEOTIDE SEQUENCE</scope>
    <source>
        <strain evidence="3">S-191538</strain>
    </source>
</reference>
<comment type="caution">
    <text evidence="3">The sequence shown here is derived from an EMBL/GenBank/DDBJ whole genome shotgun (WGS) entry which is preliminary data.</text>
</comment>